<dbReference type="AlphaFoldDB" id="A0AAV8UQY9"/>
<dbReference type="PANTHER" id="PTHR10695:SF46">
    <property type="entry name" value="BIFUNCTIONAL COENZYME A SYNTHASE-RELATED"/>
    <property type="match status" value="1"/>
</dbReference>
<evidence type="ECO:0008006" key="5">
    <source>
        <dbReference type="Google" id="ProtNLM"/>
    </source>
</evidence>
<accession>A0AAV8UQY9</accession>
<dbReference type="HAMAP" id="MF_00376">
    <property type="entry name" value="Dephospho_CoA_kinase"/>
    <property type="match status" value="1"/>
</dbReference>
<comment type="caution">
    <text evidence="3">The sequence shown here is derived from an EMBL/GenBank/DDBJ whole genome shotgun (WGS) entry which is preliminary data.</text>
</comment>
<evidence type="ECO:0000256" key="1">
    <source>
        <dbReference type="ARBA" id="ARBA00022741"/>
    </source>
</evidence>
<evidence type="ECO:0000313" key="3">
    <source>
        <dbReference type="EMBL" id="KAJ8903503.1"/>
    </source>
</evidence>
<dbReference type="Proteomes" id="UP001157974">
    <property type="component" value="Unassembled WGS sequence"/>
</dbReference>
<dbReference type="PANTHER" id="PTHR10695">
    <property type="entry name" value="DEPHOSPHO-COA KINASE-RELATED"/>
    <property type="match status" value="1"/>
</dbReference>
<proteinExistence type="inferred from homology"/>
<reference evidence="3 4" key="1">
    <citation type="journal article" date="2023" name="Nat. Commun.">
        <title>Origin of minicircular mitochondrial genomes in red algae.</title>
        <authorList>
            <person name="Lee Y."/>
            <person name="Cho C.H."/>
            <person name="Lee Y.M."/>
            <person name="Park S.I."/>
            <person name="Yang J.H."/>
            <person name="West J.A."/>
            <person name="Bhattacharya D."/>
            <person name="Yoon H.S."/>
        </authorList>
    </citation>
    <scope>NUCLEOTIDE SEQUENCE [LARGE SCALE GENOMIC DNA]</scope>
    <source>
        <strain evidence="3 4">CCMP1338</strain>
        <tissue evidence="3">Whole cell</tissue>
    </source>
</reference>
<dbReference type="GO" id="GO:0015937">
    <property type="term" value="P:coenzyme A biosynthetic process"/>
    <property type="evidence" value="ECO:0007669"/>
    <property type="project" value="InterPro"/>
</dbReference>
<organism evidence="3 4">
    <name type="scientific">Rhodosorus marinus</name>
    <dbReference type="NCBI Taxonomy" id="101924"/>
    <lineage>
        <taxon>Eukaryota</taxon>
        <taxon>Rhodophyta</taxon>
        <taxon>Stylonematophyceae</taxon>
        <taxon>Stylonematales</taxon>
        <taxon>Stylonemataceae</taxon>
        <taxon>Rhodosorus</taxon>
    </lineage>
</organism>
<keyword evidence="1" id="KW-0547">Nucleotide-binding</keyword>
<dbReference type="SUPFAM" id="SSF52540">
    <property type="entry name" value="P-loop containing nucleoside triphosphate hydrolases"/>
    <property type="match status" value="1"/>
</dbReference>
<keyword evidence="2" id="KW-0067">ATP-binding</keyword>
<evidence type="ECO:0000256" key="2">
    <source>
        <dbReference type="ARBA" id="ARBA00022840"/>
    </source>
</evidence>
<gene>
    <name evidence="3" type="ORF">NDN08_004609</name>
</gene>
<dbReference type="Gene3D" id="3.40.50.300">
    <property type="entry name" value="P-loop containing nucleotide triphosphate hydrolases"/>
    <property type="match status" value="1"/>
</dbReference>
<protein>
    <recommendedName>
        <fullName evidence="5">Dephospho-CoA kinase</fullName>
    </recommendedName>
</protein>
<dbReference type="GO" id="GO:0005524">
    <property type="term" value="F:ATP binding"/>
    <property type="evidence" value="ECO:0007669"/>
    <property type="project" value="UniProtKB-KW"/>
</dbReference>
<dbReference type="InterPro" id="IPR001977">
    <property type="entry name" value="Depp_CoAkinase"/>
</dbReference>
<dbReference type="InterPro" id="IPR027417">
    <property type="entry name" value="P-loop_NTPase"/>
</dbReference>
<dbReference type="GO" id="GO:0004140">
    <property type="term" value="F:dephospho-CoA kinase activity"/>
    <property type="evidence" value="ECO:0007669"/>
    <property type="project" value="InterPro"/>
</dbReference>
<dbReference type="EMBL" id="JAMWBK010000007">
    <property type="protein sequence ID" value="KAJ8903503.1"/>
    <property type="molecule type" value="Genomic_DNA"/>
</dbReference>
<sequence>MPCVIGLTGSIATGKSSASNVFRSCSVPVVDADEIAKAALGKGTLGLFLVWLSFGGEILKEDGSLDRDRLGEIIFADSRKRRKLNMCTHPLIILEMIRQLLVAVLVKMQPIVVLDTPLLYETKLLVRFCTTTLVIACSEEHQLSRLISRNDLSEEEARSRIASQMPISEKKRRASHVIDNDGTLEDLKNNVEGLISRLKPSGYSETMFRGLVVLLYSLPIVSLYRSLK</sequence>
<keyword evidence="4" id="KW-1185">Reference proteome</keyword>
<name>A0AAV8UQY9_9RHOD</name>
<dbReference type="PROSITE" id="PS51219">
    <property type="entry name" value="DPCK"/>
    <property type="match status" value="1"/>
</dbReference>
<evidence type="ECO:0000313" key="4">
    <source>
        <dbReference type="Proteomes" id="UP001157974"/>
    </source>
</evidence>
<dbReference type="NCBIfam" id="TIGR00152">
    <property type="entry name" value="dephospho-CoA kinase"/>
    <property type="match status" value="1"/>
</dbReference>
<dbReference type="CDD" id="cd02022">
    <property type="entry name" value="DPCK"/>
    <property type="match status" value="1"/>
</dbReference>
<dbReference type="Pfam" id="PF01121">
    <property type="entry name" value="CoaE"/>
    <property type="match status" value="1"/>
</dbReference>